<feature type="region of interest" description="Disordered" evidence="1">
    <location>
        <begin position="1"/>
        <end position="29"/>
    </location>
</feature>
<name>A0A4Z1KYD9_9HELO</name>
<protein>
    <submittedName>
        <fullName evidence="2">Uncharacterized protein</fullName>
    </submittedName>
</protein>
<dbReference type="EMBL" id="PQXO01000102">
    <property type="protein sequence ID" value="TGO89585.1"/>
    <property type="molecule type" value="Genomic_DNA"/>
</dbReference>
<gene>
    <name evidence="2" type="ORF">BPOR_0102g00080</name>
</gene>
<proteinExistence type="predicted"/>
<accession>A0A4Z1KYD9</accession>
<comment type="caution">
    <text evidence="2">The sequence shown here is derived from an EMBL/GenBank/DDBJ whole genome shotgun (WGS) entry which is preliminary data.</text>
</comment>
<evidence type="ECO:0000313" key="3">
    <source>
        <dbReference type="Proteomes" id="UP000297280"/>
    </source>
</evidence>
<evidence type="ECO:0000256" key="1">
    <source>
        <dbReference type="SAM" id="MobiDB-lite"/>
    </source>
</evidence>
<dbReference type="AlphaFoldDB" id="A0A4Z1KYD9"/>
<keyword evidence="3" id="KW-1185">Reference proteome</keyword>
<feature type="region of interest" description="Disordered" evidence="1">
    <location>
        <begin position="494"/>
        <end position="522"/>
    </location>
</feature>
<feature type="compositionally biased region" description="Polar residues" evidence="1">
    <location>
        <begin position="434"/>
        <end position="450"/>
    </location>
</feature>
<organism evidence="2 3">
    <name type="scientific">Botrytis porri</name>
    <dbReference type="NCBI Taxonomy" id="87229"/>
    <lineage>
        <taxon>Eukaryota</taxon>
        <taxon>Fungi</taxon>
        <taxon>Dikarya</taxon>
        <taxon>Ascomycota</taxon>
        <taxon>Pezizomycotina</taxon>
        <taxon>Leotiomycetes</taxon>
        <taxon>Helotiales</taxon>
        <taxon>Sclerotiniaceae</taxon>
        <taxon>Botrytis</taxon>
    </lineage>
</organism>
<reference evidence="2 3" key="1">
    <citation type="submission" date="2017-12" db="EMBL/GenBank/DDBJ databases">
        <title>Comparative genomics of Botrytis spp.</title>
        <authorList>
            <person name="Valero-Jimenez C.A."/>
            <person name="Tapia P."/>
            <person name="Veloso J."/>
            <person name="Silva-Moreno E."/>
            <person name="Staats M."/>
            <person name="Valdes J.H."/>
            <person name="Van Kan J.A.L."/>
        </authorList>
    </citation>
    <scope>NUCLEOTIDE SEQUENCE [LARGE SCALE GENOMIC DNA]</scope>
    <source>
        <strain evidence="2 3">MUCL3349</strain>
    </source>
</reference>
<sequence length="857" mass="95463">MALTHDESDNESVSSPNSPELPAAGSESSPALLEDMEAYDFYARHTCRGRKITSWPPLSRRVVRNHKVGKGCPAGCKFSAKGCPLASELSDEAKERKRNYQNSFSTLDPVEGETLNTTWLNHIFIEELFSNTDYPEFKFNVDKALERGLISSLSVASHITTIFGQQEEYQLGRVLEYQTVTSSTALRWLLIAYGSHPTRKFFVDSCMDVVKEVDGLMKTEPGRSVYMQSDELCAQQIAAQEWLGKVKKCAGVLNYWLRVVEEQLRFDQRWGMAKKWVLHGDGWGHLEQIWRTGAMENLTMNLRKVQSSVVMKLMEAGQNPDYSLQYVNLLRDAGIAYGGEPERLVFWPQTGKLEWVYPTQEPKISEVTAEKIRMSTDLFLNGISQQRQVAAVQETAPRVVSSSLPVEQNTLDQHPTPRILINGIPDHQDVTSQELSDSCTTTGPEASPQTGIGPPLIEQDKAQQVLPDLPSNDPTNENIAPRIKTNMFATDWEDTTSVQPGKSTTWYWGREPRPTGHGSVPQELEDSRFWYSARKSSDTPNAIEASVAAPLPSLPQAKVEENESASWVGGLGRDSNTFTGLKIDTIMEEDLEDTNSGYITSKNRPYTHIDLVDLGQRLAILDAAELGAVEESIQQQNRSLAQQTLLDLPRRDTQLREELQYSAKIKKTLLDKLDSDAPTGSKMDAVGIFLDAIEEETEKMQGWREDLREAEADIDRGYDGDWEEESQSEKLHNDEQAILRTSTEYSSSSEGKKHTQMTEESSTIFLGEGESIENEKQEDEASVHGEKEGTDAGEVMELAIAQTVGRLSLGDWNDGSVAGSDTRGYDGVGPILLVEEKTTKAGYTAEEHDILSPSTGN</sequence>
<feature type="compositionally biased region" description="Polar residues" evidence="1">
    <location>
        <begin position="495"/>
        <end position="506"/>
    </location>
</feature>
<feature type="region of interest" description="Disordered" evidence="1">
    <location>
        <begin position="769"/>
        <end position="788"/>
    </location>
</feature>
<feature type="region of interest" description="Disordered" evidence="1">
    <location>
        <begin position="434"/>
        <end position="455"/>
    </location>
</feature>
<evidence type="ECO:0000313" key="2">
    <source>
        <dbReference type="EMBL" id="TGO89585.1"/>
    </source>
</evidence>
<feature type="compositionally biased region" description="Basic and acidic residues" evidence="1">
    <location>
        <begin position="773"/>
        <end position="788"/>
    </location>
</feature>
<dbReference type="Proteomes" id="UP000297280">
    <property type="component" value="Unassembled WGS sequence"/>
</dbReference>